<keyword evidence="5 7" id="KW-0732">Signal</keyword>
<sequence length="112" mass="12870">MAFLHRLILFPALFFLIFAASAAATQTPTHRKLGGEMKNGDEERSWEIFERVMITRRRLSGLGSWPPSCRSKCESCSPCNPVHVPVHPGFTLPLEYYPEAWRCKCRNKTYKP</sequence>
<dbReference type="PANTHER" id="PTHR33109:SF4">
    <property type="entry name" value="EPIDERMAL PATTERNING FACTOR-LIKE PROTEIN 6"/>
    <property type="match status" value="1"/>
</dbReference>
<name>A0AAD8MZ90_9APIA</name>
<dbReference type="AlphaFoldDB" id="A0AAD8MZ90"/>
<dbReference type="EMBL" id="JAUIZM010000004">
    <property type="protein sequence ID" value="KAK1390574.1"/>
    <property type="molecule type" value="Genomic_DNA"/>
</dbReference>
<reference evidence="8" key="2">
    <citation type="submission" date="2023-05" db="EMBL/GenBank/DDBJ databases">
        <authorList>
            <person name="Schelkunov M.I."/>
        </authorList>
    </citation>
    <scope>NUCLEOTIDE SEQUENCE</scope>
    <source>
        <strain evidence="8">Hsosn_3</strain>
        <tissue evidence="8">Leaf</tissue>
    </source>
</reference>
<feature type="signal peptide" evidence="7">
    <location>
        <begin position="1"/>
        <end position="24"/>
    </location>
</feature>
<evidence type="ECO:0000256" key="4">
    <source>
        <dbReference type="ARBA" id="ARBA00022525"/>
    </source>
</evidence>
<feature type="chain" id="PRO_5041767261" description="Epidermal patterning factor-like protein" evidence="7">
    <location>
        <begin position="25"/>
        <end position="112"/>
    </location>
</feature>
<gene>
    <name evidence="8" type="ORF">POM88_018752</name>
</gene>
<comment type="subcellular location">
    <subcellularLocation>
        <location evidence="1 7">Secreted</location>
    </subcellularLocation>
</comment>
<evidence type="ECO:0000256" key="7">
    <source>
        <dbReference type="RuleBase" id="RU367102"/>
    </source>
</evidence>
<evidence type="ECO:0000256" key="2">
    <source>
        <dbReference type="ARBA" id="ARBA00008127"/>
    </source>
</evidence>
<evidence type="ECO:0000256" key="3">
    <source>
        <dbReference type="ARBA" id="ARBA00022473"/>
    </source>
</evidence>
<dbReference type="Pfam" id="PF17181">
    <property type="entry name" value="EPF"/>
    <property type="match status" value="1"/>
</dbReference>
<keyword evidence="3 7" id="KW-0217">Developmental protein</keyword>
<dbReference type="GO" id="GO:0010052">
    <property type="term" value="P:guard cell differentiation"/>
    <property type="evidence" value="ECO:0007669"/>
    <property type="project" value="UniProtKB-UniRule"/>
</dbReference>
<proteinExistence type="inferred from homology"/>
<dbReference type="PANTHER" id="PTHR33109">
    <property type="entry name" value="EPIDERMAL PATTERNING FACTOR-LIKE PROTEIN 4"/>
    <property type="match status" value="1"/>
</dbReference>
<evidence type="ECO:0000256" key="6">
    <source>
        <dbReference type="ARBA" id="ARBA00023157"/>
    </source>
</evidence>
<comment type="similarity">
    <text evidence="2 7">Belongs to the plant cysteine rich small secretory peptide family. Epidermal patterning factor subfamily.</text>
</comment>
<dbReference type="InterPro" id="IPR039455">
    <property type="entry name" value="EPFL"/>
</dbReference>
<evidence type="ECO:0000256" key="1">
    <source>
        <dbReference type="ARBA" id="ARBA00004613"/>
    </source>
</evidence>
<evidence type="ECO:0000313" key="9">
    <source>
        <dbReference type="Proteomes" id="UP001237642"/>
    </source>
</evidence>
<dbReference type="Proteomes" id="UP001237642">
    <property type="component" value="Unassembled WGS sequence"/>
</dbReference>
<reference evidence="8" key="1">
    <citation type="submission" date="2023-02" db="EMBL/GenBank/DDBJ databases">
        <title>Genome of toxic invasive species Heracleum sosnowskyi carries increased number of genes despite the absence of recent whole-genome duplications.</title>
        <authorList>
            <person name="Schelkunov M."/>
            <person name="Shtratnikova V."/>
            <person name="Makarenko M."/>
            <person name="Klepikova A."/>
            <person name="Omelchenko D."/>
            <person name="Novikova G."/>
            <person name="Obukhova E."/>
            <person name="Bogdanov V."/>
            <person name="Penin A."/>
            <person name="Logacheva M."/>
        </authorList>
    </citation>
    <scope>NUCLEOTIDE SEQUENCE</scope>
    <source>
        <strain evidence="8">Hsosn_3</strain>
        <tissue evidence="8">Leaf</tissue>
    </source>
</reference>
<accession>A0AAD8MZ90</accession>
<protein>
    <recommendedName>
        <fullName evidence="7">Epidermal patterning factor-like protein</fullName>
    </recommendedName>
</protein>
<keyword evidence="6" id="KW-1015">Disulfide bond</keyword>
<organism evidence="8 9">
    <name type="scientific">Heracleum sosnowskyi</name>
    <dbReference type="NCBI Taxonomy" id="360622"/>
    <lineage>
        <taxon>Eukaryota</taxon>
        <taxon>Viridiplantae</taxon>
        <taxon>Streptophyta</taxon>
        <taxon>Embryophyta</taxon>
        <taxon>Tracheophyta</taxon>
        <taxon>Spermatophyta</taxon>
        <taxon>Magnoliopsida</taxon>
        <taxon>eudicotyledons</taxon>
        <taxon>Gunneridae</taxon>
        <taxon>Pentapetalae</taxon>
        <taxon>asterids</taxon>
        <taxon>campanulids</taxon>
        <taxon>Apiales</taxon>
        <taxon>Apiaceae</taxon>
        <taxon>Apioideae</taxon>
        <taxon>apioid superclade</taxon>
        <taxon>Tordylieae</taxon>
        <taxon>Tordyliinae</taxon>
        <taxon>Heracleum</taxon>
    </lineage>
</organism>
<comment type="caution">
    <text evidence="8">The sequence shown here is derived from an EMBL/GenBank/DDBJ whole genome shotgun (WGS) entry which is preliminary data.</text>
</comment>
<keyword evidence="4 7" id="KW-0964">Secreted</keyword>
<evidence type="ECO:0000256" key="5">
    <source>
        <dbReference type="ARBA" id="ARBA00022729"/>
    </source>
</evidence>
<dbReference type="GO" id="GO:0005576">
    <property type="term" value="C:extracellular region"/>
    <property type="evidence" value="ECO:0007669"/>
    <property type="project" value="UniProtKB-SubCell"/>
</dbReference>
<comment type="function">
    <text evidence="7">Controls stomatal patterning.</text>
</comment>
<evidence type="ECO:0000313" key="8">
    <source>
        <dbReference type="EMBL" id="KAK1390574.1"/>
    </source>
</evidence>
<keyword evidence="9" id="KW-1185">Reference proteome</keyword>